<sequence length="63" mass="7522">MVWNQLQRHLSKSEPRTKKELVQAIKAFWKDHMTVEQCKLYIDHLYKVALICIKIMDVQPVTP</sequence>
<proteinExistence type="predicted"/>
<accession>A0A9D4R059</accession>
<dbReference type="Proteomes" id="UP000828390">
    <property type="component" value="Unassembled WGS sequence"/>
</dbReference>
<name>A0A9D4R059_DREPO</name>
<dbReference type="GO" id="GO:0003676">
    <property type="term" value="F:nucleic acid binding"/>
    <property type="evidence" value="ECO:0007669"/>
    <property type="project" value="InterPro"/>
</dbReference>
<comment type="caution">
    <text evidence="1">The sequence shown here is derived from an EMBL/GenBank/DDBJ whole genome shotgun (WGS) entry which is preliminary data.</text>
</comment>
<reference evidence="1" key="1">
    <citation type="journal article" date="2019" name="bioRxiv">
        <title>The Genome of the Zebra Mussel, Dreissena polymorpha: A Resource for Invasive Species Research.</title>
        <authorList>
            <person name="McCartney M.A."/>
            <person name="Auch B."/>
            <person name="Kono T."/>
            <person name="Mallez S."/>
            <person name="Zhang Y."/>
            <person name="Obille A."/>
            <person name="Becker A."/>
            <person name="Abrahante J.E."/>
            <person name="Garbe J."/>
            <person name="Badalamenti J.P."/>
            <person name="Herman A."/>
            <person name="Mangelson H."/>
            <person name="Liachko I."/>
            <person name="Sullivan S."/>
            <person name="Sone E.D."/>
            <person name="Koren S."/>
            <person name="Silverstein K.A.T."/>
            <person name="Beckman K.B."/>
            <person name="Gohl D.M."/>
        </authorList>
    </citation>
    <scope>NUCLEOTIDE SEQUENCE</scope>
    <source>
        <strain evidence="1">Duluth1</strain>
        <tissue evidence="1">Whole animal</tissue>
    </source>
</reference>
<gene>
    <name evidence="1" type="ORF">DPMN_092562</name>
</gene>
<keyword evidence="2" id="KW-1185">Reference proteome</keyword>
<evidence type="ECO:0000313" key="2">
    <source>
        <dbReference type="Proteomes" id="UP000828390"/>
    </source>
</evidence>
<organism evidence="1 2">
    <name type="scientific">Dreissena polymorpha</name>
    <name type="common">Zebra mussel</name>
    <name type="synonym">Mytilus polymorpha</name>
    <dbReference type="NCBI Taxonomy" id="45954"/>
    <lineage>
        <taxon>Eukaryota</taxon>
        <taxon>Metazoa</taxon>
        <taxon>Spiralia</taxon>
        <taxon>Lophotrochozoa</taxon>
        <taxon>Mollusca</taxon>
        <taxon>Bivalvia</taxon>
        <taxon>Autobranchia</taxon>
        <taxon>Heteroconchia</taxon>
        <taxon>Euheterodonta</taxon>
        <taxon>Imparidentia</taxon>
        <taxon>Neoheterodontei</taxon>
        <taxon>Myida</taxon>
        <taxon>Dreissenoidea</taxon>
        <taxon>Dreissenidae</taxon>
        <taxon>Dreissena</taxon>
    </lineage>
</organism>
<dbReference type="EMBL" id="JAIWYP010000003">
    <property type="protein sequence ID" value="KAH3850156.1"/>
    <property type="molecule type" value="Genomic_DNA"/>
</dbReference>
<reference evidence="1" key="2">
    <citation type="submission" date="2020-11" db="EMBL/GenBank/DDBJ databases">
        <authorList>
            <person name="McCartney M.A."/>
            <person name="Auch B."/>
            <person name="Kono T."/>
            <person name="Mallez S."/>
            <person name="Becker A."/>
            <person name="Gohl D.M."/>
            <person name="Silverstein K.A.T."/>
            <person name="Koren S."/>
            <person name="Bechman K.B."/>
            <person name="Herman A."/>
            <person name="Abrahante J.E."/>
            <person name="Garbe J."/>
        </authorList>
    </citation>
    <scope>NUCLEOTIDE SEQUENCE</scope>
    <source>
        <strain evidence="1">Duluth1</strain>
        <tissue evidence="1">Whole animal</tissue>
    </source>
</reference>
<dbReference type="InterPro" id="IPR036397">
    <property type="entry name" value="RNaseH_sf"/>
</dbReference>
<evidence type="ECO:0000313" key="1">
    <source>
        <dbReference type="EMBL" id="KAH3850156.1"/>
    </source>
</evidence>
<dbReference type="AlphaFoldDB" id="A0A9D4R059"/>
<dbReference type="Gene3D" id="3.30.420.10">
    <property type="entry name" value="Ribonuclease H-like superfamily/Ribonuclease H"/>
    <property type="match status" value="1"/>
</dbReference>
<protein>
    <submittedName>
        <fullName evidence="1">Uncharacterized protein</fullName>
    </submittedName>
</protein>